<feature type="transmembrane region" description="Helical" evidence="1">
    <location>
        <begin position="272"/>
        <end position="293"/>
    </location>
</feature>
<feature type="transmembrane region" description="Helical" evidence="1">
    <location>
        <begin position="48"/>
        <end position="69"/>
    </location>
</feature>
<keyword evidence="1" id="KW-0812">Transmembrane</keyword>
<dbReference type="EMBL" id="CP026923">
    <property type="protein sequence ID" value="AVG23828.1"/>
    <property type="molecule type" value="Genomic_DNA"/>
</dbReference>
<protein>
    <submittedName>
        <fullName evidence="2">Sensor histidine kinase</fullName>
    </submittedName>
</protein>
<organism evidence="2 3">
    <name type="scientific">Pontimonas salivibrio</name>
    <dbReference type="NCBI Taxonomy" id="1159327"/>
    <lineage>
        <taxon>Bacteria</taxon>
        <taxon>Bacillati</taxon>
        <taxon>Actinomycetota</taxon>
        <taxon>Actinomycetes</taxon>
        <taxon>Micrococcales</taxon>
        <taxon>Microbacteriaceae</taxon>
        <taxon>Pontimonas</taxon>
    </lineage>
</organism>
<feature type="transmembrane region" description="Helical" evidence="1">
    <location>
        <begin position="331"/>
        <end position="350"/>
    </location>
</feature>
<evidence type="ECO:0000313" key="2">
    <source>
        <dbReference type="EMBL" id="AVG23828.1"/>
    </source>
</evidence>
<evidence type="ECO:0000256" key="1">
    <source>
        <dbReference type="SAM" id="Phobius"/>
    </source>
</evidence>
<accession>A0A2L2BQA0</accession>
<dbReference type="GO" id="GO:0016301">
    <property type="term" value="F:kinase activity"/>
    <property type="evidence" value="ECO:0007669"/>
    <property type="project" value="UniProtKB-KW"/>
</dbReference>
<dbReference type="Proteomes" id="UP000243077">
    <property type="component" value="Chromosome"/>
</dbReference>
<dbReference type="AlphaFoldDB" id="A0A2L2BQA0"/>
<keyword evidence="2" id="KW-0808">Transferase</keyword>
<gene>
    <name evidence="2" type="ORF">C3B54_11851</name>
</gene>
<dbReference type="OrthoDB" id="5241784at2"/>
<keyword evidence="1" id="KW-0472">Membrane</keyword>
<evidence type="ECO:0000313" key="3">
    <source>
        <dbReference type="Proteomes" id="UP000243077"/>
    </source>
</evidence>
<feature type="transmembrane region" description="Helical" evidence="1">
    <location>
        <begin position="117"/>
        <end position="134"/>
    </location>
</feature>
<name>A0A2L2BQA0_9MICO</name>
<feature type="transmembrane region" description="Helical" evidence="1">
    <location>
        <begin position="12"/>
        <end position="33"/>
    </location>
</feature>
<sequence>MPNAAIEQVKHLTLTPSATLLFWVVSVTTLPFSDTQSTDGLVDIANELLLGLIATGAMLAVILPSLVLTRRMTATGWPRQWITLAVIAAGAVVRGTVVFWLGPSFDFLSTATMSQRVLNSVTTSVLWLVLLSLATNATRDFRSQYAADFRRLALTRASQMPHTEMTGLFADLEGALKKVPLPRTHDSAEPGSLTRDMRRAARALENEIIARIKTQSRSLWRFDHAKPPRIRAGRLLVLAMTRLDYSIVLVTGFAAGGAVVNLATALGWGQSLLRVAAATVILVFLHVFYRIVVAPRWGNRRVVNTVYVLSLGLSWVTSLGVIEYFTANSPLAVVFVVLVAVATAALPVLNSMLNLAGAAREEIMEALDTLSERARTPAPKQAASTDAVATYLHNSLQSEVQNLILSLRKHSNDHDADEVTAASLARLHELVNRRLHDAFLDYSLEPLERLDDAIMKWRGILDIALDWEDRPASSGRAEATVVQIIEEIANNAVVHGEATELQVTVRSRGQGYDIHAVNNGHDRVGQQGQGSIWLDTFVAQPTGEPHPLHATHRHYRV</sequence>
<reference evidence="2 3" key="1">
    <citation type="submission" date="2018-02" db="EMBL/GenBank/DDBJ databases">
        <title>Complete genome of the streamlined marine actinobacterium Pontimonas salivibrio CL-TW6 adapted to coastal planktonic lifestype.</title>
        <authorList>
            <person name="Cho B.C."/>
            <person name="Hardies S.C."/>
            <person name="Jang G.I."/>
            <person name="Hwang C.Y."/>
        </authorList>
    </citation>
    <scope>NUCLEOTIDE SEQUENCE [LARGE SCALE GENOMIC DNA]</scope>
    <source>
        <strain evidence="2 3">CL-TW6</strain>
    </source>
</reference>
<keyword evidence="1" id="KW-1133">Transmembrane helix</keyword>
<keyword evidence="2" id="KW-0418">Kinase</keyword>
<dbReference type="RefSeq" id="WP_104913386.1">
    <property type="nucleotide sequence ID" value="NZ_CP026923.1"/>
</dbReference>
<proteinExistence type="predicted"/>
<keyword evidence="3" id="KW-1185">Reference proteome</keyword>
<dbReference type="KEGG" id="psai:C3B54_11851"/>
<feature type="transmembrane region" description="Helical" evidence="1">
    <location>
        <begin position="81"/>
        <end position="102"/>
    </location>
</feature>
<feature type="transmembrane region" description="Helical" evidence="1">
    <location>
        <begin position="305"/>
        <end position="325"/>
    </location>
</feature>
<feature type="transmembrane region" description="Helical" evidence="1">
    <location>
        <begin position="243"/>
        <end position="266"/>
    </location>
</feature>